<gene>
    <name evidence="1" type="ORF">G9Q37_14205</name>
</gene>
<accession>A0A6G8IJ13</accession>
<dbReference type="Proteomes" id="UP000503162">
    <property type="component" value="Chromosome"/>
</dbReference>
<protein>
    <submittedName>
        <fullName evidence="1">Uncharacterized protein</fullName>
    </submittedName>
</protein>
<dbReference type="EMBL" id="CP049989">
    <property type="protein sequence ID" value="QIM53222.1"/>
    <property type="molecule type" value="Genomic_DNA"/>
</dbReference>
<dbReference type="KEGG" id="hcz:G9Q37_14205"/>
<evidence type="ECO:0000313" key="2">
    <source>
        <dbReference type="Proteomes" id="UP000503162"/>
    </source>
</evidence>
<reference evidence="1 2" key="1">
    <citation type="submission" date="2020-03" db="EMBL/GenBank/DDBJ databases">
        <title>Hydrogenophaga sp. nov. isolated from cyanobacterial mat.</title>
        <authorList>
            <person name="Thorat V."/>
            <person name="Kirdat K."/>
            <person name="Tiwarekar B."/>
            <person name="Costa E.D."/>
            <person name="Yadav A."/>
        </authorList>
    </citation>
    <scope>NUCLEOTIDE SEQUENCE [LARGE SCALE GENOMIC DNA]</scope>
    <source>
        <strain evidence="1 2">BA0156</strain>
    </source>
</reference>
<keyword evidence="2" id="KW-1185">Reference proteome</keyword>
<name>A0A6G8IJ13_9BURK</name>
<proteinExistence type="predicted"/>
<sequence length="126" mass="13860">MFLRQCWQHVVGEDSTGWVDYHIEQAEQDPRGSFAGMGAALKRAVAAGVAREDLSQIARGVQVELLSQLCYMLEDNGLSEPELKGVGWGLFQTDEEGNPQAPIYSLHESVLDLDPTGREMRPKAAS</sequence>
<organism evidence="1 2">
    <name type="scientific">Hydrogenophaga crocea</name>
    <dbReference type="NCBI Taxonomy" id="2716225"/>
    <lineage>
        <taxon>Bacteria</taxon>
        <taxon>Pseudomonadati</taxon>
        <taxon>Pseudomonadota</taxon>
        <taxon>Betaproteobacteria</taxon>
        <taxon>Burkholderiales</taxon>
        <taxon>Comamonadaceae</taxon>
        <taxon>Hydrogenophaga</taxon>
    </lineage>
</organism>
<dbReference type="AlphaFoldDB" id="A0A6G8IJ13"/>
<dbReference type="RefSeq" id="WP_166228082.1">
    <property type="nucleotide sequence ID" value="NZ_CP049989.1"/>
</dbReference>
<evidence type="ECO:0000313" key="1">
    <source>
        <dbReference type="EMBL" id="QIM53222.1"/>
    </source>
</evidence>